<dbReference type="PROSITE" id="PS50003">
    <property type="entry name" value="PH_DOMAIN"/>
    <property type="match status" value="1"/>
</dbReference>
<feature type="compositionally biased region" description="Basic and acidic residues" evidence="3">
    <location>
        <begin position="353"/>
        <end position="368"/>
    </location>
</feature>
<dbReference type="CDD" id="cd13278">
    <property type="entry name" value="PH_Bud4"/>
    <property type="match status" value="1"/>
</dbReference>
<dbReference type="PANTHER" id="PTHR36100">
    <property type="entry name" value="BUD SITE SELECTION PROTEIN 4"/>
    <property type="match status" value="1"/>
</dbReference>
<accession>A0ABX6F0F6</accession>
<gene>
    <name evidence="5" type="primary">BUD4</name>
    <name evidence="5" type="ORF">FIM1_4414</name>
</gene>
<name>A0ABX6F0F6_KLUMA</name>
<dbReference type="Gene3D" id="2.30.29.30">
    <property type="entry name" value="Pleckstrin-homology domain (PH domain)/Phosphotyrosine-binding domain (PTB)"/>
    <property type="match status" value="1"/>
</dbReference>
<feature type="compositionally biased region" description="Acidic residues" evidence="3">
    <location>
        <begin position="369"/>
        <end position="379"/>
    </location>
</feature>
<feature type="region of interest" description="Disordered" evidence="3">
    <location>
        <begin position="403"/>
        <end position="422"/>
    </location>
</feature>
<dbReference type="SUPFAM" id="SSF50729">
    <property type="entry name" value="PH domain-like"/>
    <property type="match status" value="1"/>
</dbReference>
<feature type="compositionally biased region" description="Basic and acidic residues" evidence="3">
    <location>
        <begin position="311"/>
        <end position="323"/>
    </location>
</feature>
<dbReference type="InterPro" id="IPR052007">
    <property type="entry name" value="Bud4"/>
</dbReference>
<evidence type="ECO:0000256" key="3">
    <source>
        <dbReference type="SAM" id="MobiDB-lite"/>
    </source>
</evidence>
<feature type="compositionally biased region" description="Polar residues" evidence="3">
    <location>
        <begin position="329"/>
        <end position="340"/>
    </location>
</feature>
<proteinExistence type="predicted"/>
<evidence type="ECO:0000313" key="5">
    <source>
        <dbReference type="EMBL" id="QGN18094.1"/>
    </source>
</evidence>
<sequence length="1204" mass="136999">MAQQSDLEKSDAMDSLLKEIDQGITHTDVSDTFDITEDATHIMEELGNAPLETAWVRHTYNNPKPVVSKRLISNDGSEISVDENHHQDPNYDPDHPESEALTNVELKENMVTDIGERLSHLLDEKKNSNPNVPILKDMLTEADERAMDANSIDRNTGVDQEKLVFQIESTKPLFPSKESPSSELIEVEVAPTNTQDAQETEIEDLGSTSKIPITPNVPINRFISDQPQVRNSSGSSIDTIEEELDTYSLDAKYQLLKSTENVPQLPQLPTLSLQDFKSVSNQNINASRVFSTATTNDNYQSAREFDLVSNTEHEDLSDERSIEDLEIPDSSTLPNSNTFSLEPEYIITSRSMETVKQEDVAGKQSKDEDNGDLVSDNDMENSVKPDSGDDETIDSALDETIQPINNTSLVGIPEEQKEDGQEDSITHHPEFYYEYECDTSNTSDSFVNEHVTIDLPPLPTSRGLSTMFDDDLFNDQENSNDSFNLTSACEKDDYLLIWHSQHSVSNQVSPAISANSQFSEQSKISSAPSNYSSGSFKFKSRVISNSHIHHQEAFRQVSDEYILNGLNDSKLDPLRRNTIISKRIQQELKTQHRLYPFANRVCSDETTGMNSRKASNLAEDIKQEPLYEVKEQEDTIKDDTGIKRDTSIVKNECPENGMSLLPTDSPKTVFSSFLDNFGRDDFEEKLAQHSKLNSEPTIFGNWNAPIDVTDEPVDIKATQQQITKLLGNKTHNNPVQIASPAQGAEVLIGHTAQGVEVQRSDSETSMETIKRSPGKHISSPFKIVQKEHLPEQPQTPSRPPKSKHLHLDAEVQENSKSTPTYKHGTSTSSCASVYLENNDFVNKTRDLPDQGKFYVKLKSIKAIRLDQIKHHQAKYSVEFDNGKEVVETPWKDMPEGGSIKLDQEIEINMDSPEMKLFITLRIRYTSPQCQLVEVVEKVPIKKKFNFGKTKYKLEKRFVNKKITFDDWDFKFAKDGSFARCHVDVDKRVLRKIEYECKELTFDMINEWERQFDPHAAKSYNQNNIWKLPRKPASTVCSLAADILYIPRTSPMERFPKNLKSVKKCYQKYLEQQNIFKEGFLWQEGGDVDGMLKRRYMVLKGTELIAHDENSRKPETLLNLLNVVDVYVDGKTISGKQIRNFTDMVLFSDCFKLVFVNDEVINFNADSQTSKREWVDALSRVIELNKFHQPWIKRLVEKEKYKIQL</sequence>
<feature type="region of interest" description="Disordered" evidence="3">
    <location>
        <begin position="757"/>
        <end position="778"/>
    </location>
</feature>
<dbReference type="InterPro" id="IPR001849">
    <property type="entry name" value="PH_domain"/>
</dbReference>
<evidence type="ECO:0000256" key="2">
    <source>
        <dbReference type="ARBA" id="ARBA00023306"/>
    </source>
</evidence>
<dbReference type="EMBL" id="CP015061">
    <property type="protein sequence ID" value="QGN18094.1"/>
    <property type="molecule type" value="Genomic_DNA"/>
</dbReference>
<dbReference type="PANTHER" id="PTHR36100:SF1">
    <property type="entry name" value="BUD SITE SELECTION PROTEIN 4"/>
    <property type="match status" value="1"/>
</dbReference>
<evidence type="ECO:0000256" key="1">
    <source>
        <dbReference type="ARBA" id="ARBA00022618"/>
    </source>
</evidence>
<dbReference type="SMART" id="SM00233">
    <property type="entry name" value="PH"/>
    <property type="match status" value="1"/>
</dbReference>
<evidence type="ECO:0000313" key="6">
    <source>
        <dbReference type="Proteomes" id="UP000422736"/>
    </source>
</evidence>
<organism evidence="5 6">
    <name type="scientific">Kluyveromyces marxianus</name>
    <name type="common">Yeast</name>
    <name type="synonym">Candida kefyr</name>
    <dbReference type="NCBI Taxonomy" id="4911"/>
    <lineage>
        <taxon>Eukaryota</taxon>
        <taxon>Fungi</taxon>
        <taxon>Dikarya</taxon>
        <taxon>Ascomycota</taxon>
        <taxon>Saccharomycotina</taxon>
        <taxon>Saccharomycetes</taxon>
        <taxon>Saccharomycetales</taxon>
        <taxon>Saccharomycetaceae</taxon>
        <taxon>Kluyveromyces</taxon>
    </lineage>
</organism>
<dbReference type="Pfam" id="PF00169">
    <property type="entry name" value="PH"/>
    <property type="match status" value="1"/>
</dbReference>
<keyword evidence="6" id="KW-1185">Reference proteome</keyword>
<dbReference type="InterPro" id="IPR011993">
    <property type="entry name" value="PH-like_dom_sf"/>
</dbReference>
<protein>
    <submittedName>
        <fullName evidence="5">Bud site selection protein 4</fullName>
    </submittedName>
</protein>
<evidence type="ECO:0000259" key="4">
    <source>
        <dbReference type="PROSITE" id="PS50003"/>
    </source>
</evidence>
<reference evidence="5 6" key="1">
    <citation type="submission" date="2016-03" db="EMBL/GenBank/DDBJ databases">
        <title>How can Kluyveromyces marxianus grow so fast - potential evolutionary course in Saccharomyces Complex revealed by comparative genomics.</title>
        <authorList>
            <person name="Mo W."/>
            <person name="Lu W."/>
            <person name="Yang X."/>
            <person name="Qi J."/>
            <person name="Lv H."/>
        </authorList>
    </citation>
    <scope>NUCLEOTIDE SEQUENCE [LARGE SCALE GENOMIC DNA]</scope>
    <source>
        <strain evidence="5 6">FIM1</strain>
    </source>
</reference>
<keyword evidence="1" id="KW-0132">Cell division</keyword>
<feature type="domain" description="PH" evidence="4">
    <location>
        <begin position="1073"/>
        <end position="1182"/>
    </location>
</feature>
<dbReference type="Proteomes" id="UP000422736">
    <property type="component" value="Chromosome 7"/>
</dbReference>
<feature type="region of interest" description="Disordered" evidence="3">
    <location>
        <begin position="311"/>
        <end position="393"/>
    </location>
</feature>
<keyword evidence="2" id="KW-0131">Cell cycle</keyword>